<dbReference type="Proteomes" id="UP000184330">
    <property type="component" value="Unassembled WGS sequence"/>
</dbReference>
<gene>
    <name evidence="3" type="ORF">PAC_12296</name>
</gene>
<dbReference type="AlphaFoldDB" id="A0A1L7XBJ8"/>
<evidence type="ECO:0000313" key="3">
    <source>
        <dbReference type="EMBL" id="CZR62399.1"/>
    </source>
</evidence>
<dbReference type="SUPFAM" id="SSF53474">
    <property type="entry name" value="alpha/beta-Hydrolases"/>
    <property type="match status" value="1"/>
</dbReference>
<reference evidence="3 4" key="1">
    <citation type="submission" date="2016-03" db="EMBL/GenBank/DDBJ databases">
        <authorList>
            <person name="Ploux O."/>
        </authorList>
    </citation>
    <scope>NUCLEOTIDE SEQUENCE [LARGE SCALE GENOMIC DNA]</scope>
    <source>
        <strain evidence="3 4">UAMH 11012</strain>
    </source>
</reference>
<dbReference type="EMBL" id="FJOG01000020">
    <property type="protein sequence ID" value="CZR62399.1"/>
    <property type="molecule type" value="Genomic_DNA"/>
</dbReference>
<feature type="domain" description="AB hydrolase-1" evidence="2">
    <location>
        <begin position="114"/>
        <end position="219"/>
    </location>
</feature>
<accession>A0A1L7XBJ8</accession>
<dbReference type="Pfam" id="PF00561">
    <property type="entry name" value="Abhydrolase_1"/>
    <property type="match status" value="1"/>
</dbReference>
<evidence type="ECO:0000259" key="2">
    <source>
        <dbReference type="Pfam" id="PF00561"/>
    </source>
</evidence>
<protein>
    <recommendedName>
        <fullName evidence="2">AB hydrolase-1 domain-containing protein</fullName>
    </recommendedName>
</protein>
<dbReference type="Gene3D" id="3.40.50.1820">
    <property type="entry name" value="alpha/beta hydrolase"/>
    <property type="match status" value="1"/>
</dbReference>
<keyword evidence="4" id="KW-1185">Reference proteome</keyword>
<name>A0A1L7XBJ8_9HELO</name>
<evidence type="ECO:0000313" key="4">
    <source>
        <dbReference type="Proteomes" id="UP000184330"/>
    </source>
</evidence>
<keyword evidence="1" id="KW-0732">Signal</keyword>
<feature type="signal peptide" evidence="1">
    <location>
        <begin position="1"/>
        <end position="22"/>
    </location>
</feature>
<dbReference type="STRING" id="576137.A0A1L7XBJ8"/>
<dbReference type="InterPro" id="IPR029058">
    <property type="entry name" value="AB_hydrolase_fold"/>
</dbReference>
<evidence type="ECO:0000256" key="1">
    <source>
        <dbReference type="SAM" id="SignalP"/>
    </source>
</evidence>
<sequence>MAPYLIVSLLYVTSFFLPGVLTAPVCTEIVVPVSITANKASAVSGGYDIAGRYCKPEVHIASRQHTLQLLAHPATYERNYVSSECISCLPIIRENNECHFGIKMLIFRQWSGRGYPGFGLNDPEYSWVEYASQQGYPTFAFDRLGNGNSSHPNSVAAVQCPAQAAITHEIIRIARADQSPFPRSFQDIIVVGASMGSLNANYLNVNYPQDVNATILTAISKDWVSVIPGFTVTAGLVPAVGVNYAKYGSLDPGYLQASIQSGVAALLFHGPGQYYNTSFIAQDYNNRGPSRDSRAETIGLCERLTDGHVHEYSGLISKEGEMTLLSNLNFPIKI</sequence>
<dbReference type="OrthoDB" id="190201at2759"/>
<feature type="chain" id="PRO_5009875264" description="AB hydrolase-1 domain-containing protein" evidence="1">
    <location>
        <begin position="23"/>
        <end position="334"/>
    </location>
</feature>
<organism evidence="3 4">
    <name type="scientific">Phialocephala subalpina</name>
    <dbReference type="NCBI Taxonomy" id="576137"/>
    <lineage>
        <taxon>Eukaryota</taxon>
        <taxon>Fungi</taxon>
        <taxon>Dikarya</taxon>
        <taxon>Ascomycota</taxon>
        <taxon>Pezizomycotina</taxon>
        <taxon>Leotiomycetes</taxon>
        <taxon>Helotiales</taxon>
        <taxon>Mollisiaceae</taxon>
        <taxon>Phialocephala</taxon>
        <taxon>Phialocephala fortinii species complex</taxon>
    </lineage>
</organism>
<dbReference type="InterPro" id="IPR000073">
    <property type="entry name" value="AB_hydrolase_1"/>
</dbReference>
<proteinExistence type="predicted"/>